<gene>
    <name evidence="2" type="ORF">DOK76_00270</name>
</gene>
<reference evidence="2 3" key="1">
    <citation type="submission" date="2021-03" db="EMBL/GenBank/DDBJ databases">
        <title>Enterococcal diversity collection.</title>
        <authorList>
            <person name="Gilmore M.S."/>
            <person name="Schwartzman J."/>
            <person name="Van Tyne D."/>
            <person name="Martin M."/>
            <person name="Earl A.M."/>
            <person name="Manson A.L."/>
            <person name="Straub T."/>
            <person name="Salamzade R."/>
            <person name="Saavedra J."/>
            <person name="Lebreton F."/>
            <person name="Prichula J."/>
            <person name="Schaufler K."/>
            <person name="Gaca A."/>
            <person name="Sgardioli B."/>
            <person name="Wagenaar J."/>
            <person name="Strong T."/>
        </authorList>
    </citation>
    <scope>NUCLEOTIDE SEQUENCE [LARGE SCALE GENOMIC DNA]</scope>
    <source>
        <strain evidence="2 3">DIV0080</strain>
    </source>
</reference>
<keyword evidence="1" id="KW-1133">Transmembrane helix</keyword>
<feature type="transmembrane region" description="Helical" evidence="1">
    <location>
        <begin position="44"/>
        <end position="65"/>
    </location>
</feature>
<keyword evidence="3" id="KW-1185">Reference proteome</keyword>
<evidence type="ECO:0000313" key="2">
    <source>
        <dbReference type="EMBL" id="MBO0475479.1"/>
    </source>
</evidence>
<proteinExistence type="predicted"/>
<comment type="caution">
    <text evidence="2">The sequence shown here is derived from an EMBL/GenBank/DDBJ whole genome shotgun (WGS) entry which is preliminary data.</text>
</comment>
<evidence type="ECO:0000256" key="1">
    <source>
        <dbReference type="SAM" id="Phobius"/>
    </source>
</evidence>
<keyword evidence="1" id="KW-0812">Transmembrane</keyword>
<evidence type="ECO:0000313" key="3">
    <source>
        <dbReference type="Proteomes" id="UP000664857"/>
    </source>
</evidence>
<accession>A0ABS3HP12</accession>
<dbReference type="Proteomes" id="UP000664857">
    <property type="component" value="Unassembled WGS sequence"/>
</dbReference>
<organism evidence="2 3">
    <name type="scientific">Candidatus Vagococcus giribetii</name>
    <dbReference type="NCBI Taxonomy" id="2230876"/>
    <lineage>
        <taxon>Bacteria</taxon>
        <taxon>Bacillati</taxon>
        <taxon>Bacillota</taxon>
        <taxon>Bacilli</taxon>
        <taxon>Lactobacillales</taxon>
        <taxon>Enterococcaceae</taxon>
        <taxon>Vagococcus</taxon>
    </lineage>
</organism>
<dbReference type="EMBL" id="JAFLVX010000002">
    <property type="protein sequence ID" value="MBO0475479.1"/>
    <property type="molecule type" value="Genomic_DNA"/>
</dbReference>
<name>A0ABS3HP12_9ENTE</name>
<keyword evidence="1" id="KW-0472">Membrane</keyword>
<sequence>MVSIFLWGFGLLLAGWGFYRMKKDFGQNKSNNNLIQLLLTGQASGIGQFVSGIIMFIIGFVVLYMQNK</sequence>
<protein>
    <submittedName>
        <fullName evidence="2">Uncharacterized protein</fullName>
    </submittedName>
</protein>